<dbReference type="RefSeq" id="WP_317832941.1">
    <property type="nucleotide sequence ID" value="NZ_CP136920.1"/>
</dbReference>
<evidence type="ECO:0000313" key="5">
    <source>
        <dbReference type="Proteomes" id="UP001304300"/>
    </source>
</evidence>
<dbReference type="GO" id="GO:0005737">
    <property type="term" value="C:cytoplasm"/>
    <property type="evidence" value="ECO:0007669"/>
    <property type="project" value="UniProtKB-SubCell"/>
</dbReference>
<dbReference type="PANTHER" id="PTHR30592:SF1">
    <property type="entry name" value="SULFUR CARRIER PROTEIN FDHD"/>
    <property type="match status" value="1"/>
</dbReference>
<dbReference type="NCBIfam" id="TIGR00129">
    <property type="entry name" value="fdhD_narQ"/>
    <property type="match status" value="1"/>
</dbReference>
<evidence type="ECO:0000313" key="4">
    <source>
        <dbReference type="EMBL" id="WOO40755.1"/>
    </source>
</evidence>
<dbReference type="HAMAP" id="MF_00187">
    <property type="entry name" value="FdhD"/>
    <property type="match status" value="1"/>
</dbReference>
<sequence length="301" mass="33029">MPRIITIEPRTSKFVENKRRPSIKVVKQRVVGEAVLPPEEDLLAIEDPLEISLVYDQSGESIEKVLTLTMRTPGNDSEMITGFLYGEGIIQQASDIESIRFEDPVGEEPPTRAKVTLQPEIKFKPNDFERHFAVNSSCGVCGKTSLGKLALPESLKFDDKVEIKASLIHELPSLMNAAQPTFQKTGGLHAASLFTSEGKLLGSREDIGRHNALDKVVGMQLLDKSMAQDDNILCVSGRMSYEILQKAIMARIRIIAGVGAPSSLAVTLANDFHVTLLGFVRQGSYNIYSQPERIINAPALA</sequence>
<accession>A0AAQ3QVD2</accession>
<dbReference type="Proteomes" id="UP001304300">
    <property type="component" value="Chromosome"/>
</dbReference>
<dbReference type="InterPro" id="IPR003786">
    <property type="entry name" value="FdhD"/>
</dbReference>
<reference evidence="4 5" key="1">
    <citation type="submission" date="2023-10" db="EMBL/GenBank/DDBJ databases">
        <title>Rubellicoccus peritrichatus gen. nov., sp. nov., isolated from an algae of coral reef tank.</title>
        <authorList>
            <person name="Luo J."/>
        </authorList>
    </citation>
    <scope>NUCLEOTIDE SEQUENCE [LARGE SCALE GENOMIC DNA]</scope>
    <source>
        <strain evidence="4 5">CR14</strain>
    </source>
</reference>
<dbReference type="AlphaFoldDB" id="A0AAQ3QVD2"/>
<evidence type="ECO:0000256" key="3">
    <source>
        <dbReference type="HAMAP-Rule" id="MF_00187"/>
    </source>
</evidence>
<dbReference type="PANTHER" id="PTHR30592">
    <property type="entry name" value="FORMATE DEHYDROGENASE"/>
    <property type="match status" value="1"/>
</dbReference>
<dbReference type="SUPFAM" id="SSF53927">
    <property type="entry name" value="Cytidine deaminase-like"/>
    <property type="match status" value="1"/>
</dbReference>
<comment type="caution">
    <text evidence="3">Lacks conserved residue(s) required for the propagation of feature annotation.</text>
</comment>
<dbReference type="GO" id="GO:0016783">
    <property type="term" value="F:sulfurtransferase activity"/>
    <property type="evidence" value="ECO:0007669"/>
    <property type="project" value="InterPro"/>
</dbReference>
<name>A0AAQ3QVD2_9BACT</name>
<dbReference type="KEGG" id="puo:RZN69_19200"/>
<gene>
    <name evidence="3 4" type="primary">fdhD</name>
    <name evidence="4" type="ORF">RZN69_19200</name>
</gene>
<keyword evidence="2 3" id="KW-0501">Molybdenum cofactor biosynthesis</keyword>
<comment type="subcellular location">
    <subcellularLocation>
        <location evidence="3">Cytoplasm</location>
    </subcellularLocation>
</comment>
<dbReference type="EMBL" id="CP136920">
    <property type="protein sequence ID" value="WOO40755.1"/>
    <property type="molecule type" value="Genomic_DNA"/>
</dbReference>
<dbReference type="Pfam" id="PF02634">
    <property type="entry name" value="FdhD-NarQ"/>
    <property type="match status" value="1"/>
</dbReference>
<dbReference type="GO" id="GO:0006777">
    <property type="term" value="P:Mo-molybdopterin cofactor biosynthetic process"/>
    <property type="evidence" value="ECO:0007669"/>
    <property type="project" value="UniProtKB-UniRule"/>
</dbReference>
<comment type="similarity">
    <text evidence="3">Belongs to the FdhD family.</text>
</comment>
<dbReference type="Gene3D" id="3.10.20.10">
    <property type="match status" value="1"/>
</dbReference>
<protein>
    <recommendedName>
        <fullName evidence="3">Sulfur carrier protein FdhD</fullName>
    </recommendedName>
</protein>
<keyword evidence="1 3" id="KW-0963">Cytoplasm</keyword>
<dbReference type="PIRSF" id="PIRSF015626">
    <property type="entry name" value="FdhD"/>
    <property type="match status" value="1"/>
</dbReference>
<keyword evidence="5" id="KW-1185">Reference proteome</keyword>
<evidence type="ECO:0000256" key="1">
    <source>
        <dbReference type="ARBA" id="ARBA00022490"/>
    </source>
</evidence>
<feature type="active site" description="Cysteine persulfide intermediate" evidence="3">
    <location>
        <position position="138"/>
    </location>
</feature>
<dbReference type="InterPro" id="IPR016193">
    <property type="entry name" value="Cytidine_deaminase-like"/>
</dbReference>
<proteinExistence type="inferred from homology"/>
<dbReference type="GO" id="GO:0097163">
    <property type="term" value="F:sulfur carrier activity"/>
    <property type="evidence" value="ECO:0007669"/>
    <property type="project" value="UniProtKB-UniRule"/>
</dbReference>
<evidence type="ECO:0000256" key="2">
    <source>
        <dbReference type="ARBA" id="ARBA00023150"/>
    </source>
</evidence>
<organism evidence="4 5">
    <name type="scientific">Rubellicoccus peritrichatus</name>
    <dbReference type="NCBI Taxonomy" id="3080537"/>
    <lineage>
        <taxon>Bacteria</taxon>
        <taxon>Pseudomonadati</taxon>
        <taxon>Verrucomicrobiota</taxon>
        <taxon>Opitutia</taxon>
        <taxon>Puniceicoccales</taxon>
        <taxon>Cerasicoccaceae</taxon>
        <taxon>Rubellicoccus</taxon>
    </lineage>
</organism>
<dbReference type="Gene3D" id="3.40.140.10">
    <property type="entry name" value="Cytidine Deaminase, domain 2"/>
    <property type="match status" value="1"/>
</dbReference>
<comment type="function">
    <text evidence="3">Required for formate dehydrogenase (FDH) activity. Acts as a sulfur carrier protein that transfers sulfur from IscS to the molybdenum cofactor prior to its insertion into FDH.</text>
</comment>